<evidence type="ECO:0000313" key="2">
    <source>
        <dbReference type="EMBL" id="OGM21094.1"/>
    </source>
</evidence>
<reference evidence="2 3" key="1">
    <citation type="journal article" date="2016" name="Nat. Commun.">
        <title>Thousands of microbial genomes shed light on interconnected biogeochemical processes in an aquifer system.</title>
        <authorList>
            <person name="Anantharaman K."/>
            <person name="Brown C.T."/>
            <person name="Hug L.A."/>
            <person name="Sharon I."/>
            <person name="Castelle C.J."/>
            <person name="Probst A.J."/>
            <person name="Thomas B.C."/>
            <person name="Singh A."/>
            <person name="Wilkins M.J."/>
            <person name="Karaoz U."/>
            <person name="Brodie E.L."/>
            <person name="Williams K.H."/>
            <person name="Hubbard S.S."/>
            <person name="Banfield J.F."/>
        </authorList>
    </citation>
    <scope>NUCLEOTIDE SEQUENCE [LARGE SCALE GENOMIC DNA]</scope>
</reference>
<feature type="chain" id="PRO_5009533780" description="DUF5666 domain-containing protein" evidence="1">
    <location>
        <begin position="27"/>
        <end position="223"/>
    </location>
</feature>
<proteinExistence type="predicted"/>
<dbReference type="AlphaFoldDB" id="A0A1F7Y1A8"/>
<comment type="caution">
    <text evidence="2">The sequence shown here is derived from an EMBL/GenBank/DDBJ whole genome shotgun (WGS) entry which is preliminary data.</text>
</comment>
<sequence length="223" mass="23959">MKKILFSLPLLIILAAILFHPSDASSQESATSSSDEIREKVKDKIESVLNEPKAYIGTVTDKTEGSLQIKNSDGLIQLVSINSQEVSFVKVGKTTSTIKFGDLAIGDHVVAMGFSAVNGTPGVKNGNSVLEAKRVLVTEALQTPKREAIFGKVVVVGKKEATIVDKKQKEFKLEFPKRWKGPDLDELSPGDTIIAAGEVNGIIVSIRTIQVTSKSSPTPSPEE</sequence>
<feature type="signal peptide" evidence="1">
    <location>
        <begin position="1"/>
        <end position="26"/>
    </location>
</feature>
<evidence type="ECO:0008006" key="4">
    <source>
        <dbReference type="Google" id="ProtNLM"/>
    </source>
</evidence>
<gene>
    <name evidence="2" type="ORF">A2714_02075</name>
</gene>
<evidence type="ECO:0000313" key="3">
    <source>
        <dbReference type="Proteomes" id="UP000178419"/>
    </source>
</evidence>
<protein>
    <recommendedName>
        <fullName evidence="4">DUF5666 domain-containing protein</fullName>
    </recommendedName>
</protein>
<name>A0A1F7Y1A8_9BACT</name>
<accession>A0A1F7Y1A8</accession>
<organism evidence="2 3">
    <name type="scientific">Candidatus Woesebacteria bacterium RIFCSPHIGHO2_01_FULL_38_9</name>
    <dbReference type="NCBI Taxonomy" id="1802492"/>
    <lineage>
        <taxon>Bacteria</taxon>
        <taxon>Candidatus Woeseibacteriota</taxon>
    </lineage>
</organism>
<keyword evidence="1" id="KW-0732">Signal</keyword>
<dbReference type="EMBL" id="MGGE01000027">
    <property type="protein sequence ID" value="OGM21094.1"/>
    <property type="molecule type" value="Genomic_DNA"/>
</dbReference>
<dbReference type="Proteomes" id="UP000178419">
    <property type="component" value="Unassembled WGS sequence"/>
</dbReference>
<evidence type="ECO:0000256" key="1">
    <source>
        <dbReference type="SAM" id="SignalP"/>
    </source>
</evidence>